<proteinExistence type="predicted"/>
<evidence type="ECO:0000313" key="3">
    <source>
        <dbReference type="Proteomes" id="UP000321717"/>
    </source>
</evidence>
<gene>
    <name evidence="2" type="ORF">RNA01_40730</name>
</gene>
<dbReference type="AlphaFoldDB" id="A0A512HNX5"/>
<protein>
    <recommendedName>
        <fullName evidence="1">PilZ domain-containing protein</fullName>
    </recommendedName>
</protein>
<dbReference type="GO" id="GO:0035438">
    <property type="term" value="F:cyclic-di-GMP binding"/>
    <property type="evidence" value="ECO:0007669"/>
    <property type="project" value="InterPro"/>
</dbReference>
<evidence type="ECO:0000313" key="2">
    <source>
        <dbReference type="EMBL" id="GEO87141.1"/>
    </source>
</evidence>
<comment type="caution">
    <text evidence="2">The sequence shown here is derived from an EMBL/GenBank/DDBJ whole genome shotgun (WGS) entry which is preliminary data.</text>
</comment>
<dbReference type="OrthoDB" id="7210926at2"/>
<keyword evidence="3" id="KW-1185">Reference proteome</keyword>
<accession>A0A512HNX5</accession>
<dbReference type="Pfam" id="PF07238">
    <property type="entry name" value="PilZ"/>
    <property type="match status" value="1"/>
</dbReference>
<dbReference type="InterPro" id="IPR009875">
    <property type="entry name" value="PilZ_domain"/>
</dbReference>
<dbReference type="Proteomes" id="UP000321717">
    <property type="component" value="Unassembled WGS sequence"/>
</dbReference>
<reference evidence="2 3" key="1">
    <citation type="submission" date="2019-07" db="EMBL/GenBank/DDBJ databases">
        <title>Whole genome shotgun sequence of Rhizobium naphthalenivorans NBRC 107585.</title>
        <authorList>
            <person name="Hosoyama A."/>
            <person name="Uohara A."/>
            <person name="Ohji S."/>
            <person name="Ichikawa N."/>
        </authorList>
    </citation>
    <scope>NUCLEOTIDE SEQUENCE [LARGE SCALE GENOMIC DNA]</scope>
    <source>
        <strain evidence="2 3">NBRC 107585</strain>
    </source>
</reference>
<evidence type="ECO:0000259" key="1">
    <source>
        <dbReference type="Pfam" id="PF07238"/>
    </source>
</evidence>
<dbReference type="RefSeq" id="WP_147181999.1">
    <property type="nucleotide sequence ID" value="NZ_BJZP01000031.1"/>
</dbReference>
<dbReference type="Gene3D" id="2.40.10.220">
    <property type="entry name" value="predicted glycosyltransferase like domains"/>
    <property type="match status" value="1"/>
</dbReference>
<dbReference type="EMBL" id="BJZP01000031">
    <property type="protein sequence ID" value="GEO87141.1"/>
    <property type="molecule type" value="Genomic_DNA"/>
</dbReference>
<feature type="domain" description="PilZ" evidence="1">
    <location>
        <begin position="3"/>
        <end position="80"/>
    </location>
</feature>
<name>A0A512HNX5_9HYPH</name>
<sequence length="81" mass="8894">MDERRAHPRLRALKGARVVLPGGHSTFDCMIRNLSPSGAKIILESTVGVPDVFQLKFEDGSARPCLVKWRNATEMGVAFQG</sequence>
<organism evidence="2 3">
    <name type="scientific">Ciceribacter naphthalenivorans</name>
    <dbReference type="NCBI Taxonomy" id="1118451"/>
    <lineage>
        <taxon>Bacteria</taxon>
        <taxon>Pseudomonadati</taxon>
        <taxon>Pseudomonadota</taxon>
        <taxon>Alphaproteobacteria</taxon>
        <taxon>Hyphomicrobiales</taxon>
        <taxon>Rhizobiaceae</taxon>
        <taxon>Ciceribacter</taxon>
    </lineage>
</organism>
<dbReference type="SUPFAM" id="SSF141371">
    <property type="entry name" value="PilZ domain-like"/>
    <property type="match status" value="1"/>
</dbReference>